<dbReference type="NCBIfam" id="TIGR02898">
    <property type="entry name" value="spore_YhcN_YlaJ"/>
    <property type="match status" value="1"/>
</dbReference>
<evidence type="ECO:0000313" key="4">
    <source>
        <dbReference type="Proteomes" id="UP000000822"/>
    </source>
</evidence>
<feature type="region of interest" description="Disordered" evidence="1">
    <location>
        <begin position="104"/>
        <end position="124"/>
    </location>
</feature>
<reference evidence="3 4" key="2">
    <citation type="journal article" date="2002" name="Nucleic Acids Res.">
        <title>Genome sequence of Oceanobacillus iheyensis isolated from the Iheya Ridge and its unexpected adaptive capabilities to extreme environments.</title>
        <authorList>
            <person name="Takami H."/>
            <person name="Takaki Y."/>
            <person name="Uchiyama I."/>
        </authorList>
    </citation>
    <scope>NUCLEOTIDE SEQUENCE [LARGE SCALE GENOMIC DNA]</scope>
    <source>
        <strain evidence="4">DSM 14371 / CIP 107618 / JCM 11309 / KCTC 3954 / HTE831</strain>
    </source>
</reference>
<dbReference type="EMBL" id="BA000028">
    <property type="protein sequence ID" value="BAC13061.1"/>
    <property type="molecule type" value="Genomic_DNA"/>
</dbReference>
<dbReference type="HOGENOM" id="CLU_077663_0_1_9"/>
<feature type="region of interest" description="Disordered" evidence="1">
    <location>
        <begin position="24"/>
        <end position="71"/>
    </location>
</feature>
<dbReference type="InterPro" id="IPR014247">
    <property type="entry name" value="Spore_lipoprot_YhcN/YlaJ"/>
</dbReference>
<name>Q8CUK2_OCEIH</name>
<feature type="compositionally biased region" description="Polar residues" evidence="1">
    <location>
        <begin position="41"/>
        <end position="70"/>
    </location>
</feature>
<evidence type="ECO:0000256" key="2">
    <source>
        <dbReference type="SAM" id="SignalP"/>
    </source>
</evidence>
<organism evidence="3 4">
    <name type="scientific">Oceanobacillus iheyensis (strain DSM 14371 / CIP 107618 / JCM 11309 / KCTC 3954 / HTE831)</name>
    <dbReference type="NCBI Taxonomy" id="221109"/>
    <lineage>
        <taxon>Bacteria</taxon>
        <taxon>Bacillati</taxon>
        <taxon>Bacillota</taxon>
        <taxon>Bacilli</taxon>
        <taxon>Bacillales</taxon>
        <taxon>Bacillaceae</taxon>
        <taxon>Oceanobacillus</taxon>
    </lineage>
</organism>
<dbReference type="RefSeq" id="WP_011065506.1">
    <property type="nucleotide sequence ID" value="NC_004193.1"/>
</dbReference>
<feature type="compositionally biased region" description="Low complexity" evidence="1">
    <location>
        <begin position="106"/>
        <end position="121"/>
    </location>
</feature>
<gene>
    <name evidence="3" type="ordered locus">OB1105</name>
</gene>
<keyword evidence="2" id="KW-0732">Signal</keyword>
<dbReference type="PROSITE" id="PS51257">
    <property type="entry name" value="PROKAR_LIPOPROTEIN"/>
    <property type="match status" value="1"/>
</dbReference>
<proteinExistence type="predicted"/>
<dbReference type="InterPro" id="IPR019076">
    <property type="entry name" value="Spore_lipoprot_YhcN/YlaJ-like"/>
</dbReference>
<evidence type="ECO:0000313" key="3">
    <source>
        <dbReference type="EMBL" id="BAC13061.1"/>
    </source>
</evidence>
<feature type="signal peptide" evidence="2">
    <location>
        <begin position="1"/>
        <end position="21"/>
    </location>
</feature>
<dbReference type="eggNOG" id="ENOG5032V70">
    <property type="taxonomic scope" value="Bacteria"/>
</dbReference>
<dbReference type="Pfam" id="PF09580">
    <property type="entry name" value="Spore_YhcN_YlaJ"/>
    <property type="match status" value="1"/>
</dbReference>
<dbReference type="OrthoDB" id="1707228at2"/>
<reference evidence="3 4" key="1">
    <citation type="journal article" date="2001" name="FEMS Microbiol. Lett.">
        <title>Oceanobacillus iheyensis gen. nov., sp. nov., a deep-sea extremely halotolerant and alkaliphilic species isolated from a depth of 1050 m on the Iheya Ridge.</title>
        <authorList>
            <person name="Lu J."/>
            <person name="Nogi Y."/>
            <person name="Takami H."/>
        </authorList>
    </citation>
    <scope>NUCLEOTIDE SEQUENCE [LARGE SCALE GENOMIC DNA]</scope>
    <source>
        <strain evidence="4">DSM 14371 / CIP 107618 / JCM 11309 / KCTC 3954 / HTE831</strain>
    </source>
</reference>
<dbReference type="KEGG" id="oih:OB1105"/>
<accession>Q8CUK2</accession>
<feature type="chain" id="PRO_5004307467" evidence="2">
    <location>
        <begin position="22"/>
        <end position="188"/>
    </location>
</feature>
<protein>
    <submittedName>
        <fullName evidence="3">Hypothetical conserved protein</fullName>
    </submittedName>
</protein>
<dbReference type="AlphaFoldDB" id="Q8CUK2"/>
<evidence type="ECO:0000256" key="1">
    <source>
        <dbReference type="SAM" id="MobiDB-lite"/>
    </source>
</evidence>
<sequence>MKLRIFAIMALLFVLVACQNAEENSMDNNNMGEGNVEPTRYDNNSNLGQEMSDKNNSMQRDADQNQNTKYDVSEEAAKKIAEKVEGIEDAYVLTTDNNAYVGAHLNQENNNNGNNSQSGDNVSDEMKEQIANIVRSVDNSIENVYVTTNPDFMDLTDRYMNDVDEGRPVEGFFDQIGNMIERVFPNNR</sequence>
<dbReference type="Proteomes" id="UP000000822">
    <property type="component" value="Chromosome"/>
</dbReference>
<dbReference type="STRING" id="221109.gene:10733344"/>
<dbReference type="GO" id="GO:0030435">
    <property type="term" value="P:sporulation resulting in formation of a cellular spore"/>
    <property type="evidence" value="ECO:0007669"/>
    <property type="project" value="InterPro"/>
</dbReference>
<keyword evidence="4" id="KW-1185">Reference proteome</keyword>